<feature type="non-terminal residue" evidence="2">
    <location>
        <position position="1"/>
    </location>
</feature>
<dbReference type="Proteomes" id="UP001328107">
    <property type="component" value="Unassembled WGS sequence"/>
</dbReference>
<evidence type="ECO:0000313" key="3">
    <source>
        <dbReference type="Proteomes" id="UP001328107"/>
    </source>
</evidence>
<protein>
    <submittedName>
        <fullName evidence="2">Uncharacterized protein</fullName>
    </submittedName>
</protein>
<gene>
    <name evidence="2" type="ORF">PMAYCL1PPCAC_27358</name>
</gene>
<feature type="transmembrane region" description="Helical" evidence="1">
    <location>
        <begin position="223"/>
        <end position="242"/>
    </location>
</feature>
<comment type="caution">
    <text evidence="2">The sequence shown here is derived from an EMBL/GenBank/DDBJ whole genome shotgun (WGS) entry which is preliminary data.</text>
</comment>
<sequence length="258" mass="28901">LVFFHLFPTNPHLVMIPRLVAVILAVGSVAAEYTYFADHRGVGIRDADGETCLYLSFSLQMRNYNLGDEAPLENIELGDAVLGGRCSSREKADDSAYLSAKFTHINRTRTFLFNFKQATIVVDRYEQARWSLFQLSYAEAYDDLQVVFLSPNGSSVVSGPLKQQFTCRDTINTTLTHEIYQPIDVFLGAPVEIQPYGMSSNIYLCERTRRRSLSESFEAKSTVASGIVLLLSSIGVIVGHTLRRHFIPERKAAYDNLG</sequence>
<keyword evidence="1" id="KW-1133">Transmembrane helix</keyword>
<name>A0AAN5I924_9BILA</name>
<evidence type="ECO:0000256" key="1">
    <source>
        <dbReference type="SAM" id="Phobius"/>
    </source>
</evidence>
<evidence type="ECO:0000313" key="2">
    <source>
        <dbReference type="EMBL" id="GMR57163.1"/>
    </source>
</evidence>
<dbReference type="EMBL" id="BTRK01000006">
    <property type="protein sequence ID" value="GMR57163.1"/>
    <property type="molecule type" value="Genomic_DNA"/>
</dbReference>
<organism evidence="2 3">
    <name type="scientific">Pristionchus mayeri</name>
    <dbReference type="NCBI Taxonomy" id="1317129"/>
    <lineage>
        <taxon>Eukaryota</taxon>
        <taxon>Metazoa</taxon>
        <taxon>Ecdysozoa</taxon>
        <taxon>Nematoda</taxon>
        <taxon>Chromadorea</taxon>
        <taxon>Rhabditida</taxon>
        <taxon>Rhabditina</taxon>
        <taxon>Diplogasteromorpha</taxon>
        <taxon>Diplogasteroidea</taxon>
        <taxon>Neodiplogasteridae</taxon>
        <taxon>Pristionchus</taxon>
    </lineage>
</organism>
<keyword evidence="1" id="KW-0472">Membrane</keyword>
<keyword evidence="1" id="KW-0812">Transmembrane</keyword>
<accession>A0AAN5I924</accession>
<proteinExistence type="predicted"/>
<keyword evidence="3" id="KW-1185">Reference proteome</keyword>
<reference evidence="3" key="1">
    <citation type="submission" date="2022-10" db="EMBL/GenBank/DDBJ databases">
        <title>Genome assembly of Pristionchus species.</title>
        <authorList>
            <person name="Yoshida K."/>
            <person name="Sommer R.J."/>
        </authorList>
    </citation>
    <scope>NUCLEOTIDE SEQUENCE [LARGE SCALE GENOMIC DNA]</scope>
    <source>
        <strain evidence="3">RS5460</strain>
    </source>
</reference>
<dbReference type="AlphaFoldDB" id="A0AAN5I924"/>